<dbReference type="RefSeq" id="WP_155935545.1">
    <property type="nucleotide sequence ID" value="NZ_WODC01000011.1"/>
</dbReference>
<sequence length="184" mass="20819">MATNLYKYYEEMRAKGTILYFNGPVSQAMVEGLAGIMREKMRAEDAAMASVQRVFSILVEQMQNIVRYSSERSSHLSQGLGEMAHGQVVVGRESDGSFFVACGNKVRTEDVDRLAGQLELLRTMGRQDLKEYYRERRRRLPDADSKGAGLGFIEMARQSSRPMDFDFVPLDCDTSFFSMKVVAQ</sequence>
<dbReference type="NCBIfam" id="NF038262">
    <property type="entry name" value="SiaB_fam_kinase"/>
    <property type="match status" value="1"/>
</dbReference>
<reference evidence="1 2" key="1">
    <citation type="submission" date="2019-11" db="EMBL/GenBank/DDBJ databases">
        <title>Pseudodesulfovibrio alkaliphilus, sp. nov., an alkaliphilic sulfate-reducing bacteria from mud volcano of Taman peninsula, Russia.</title>
        <authorList>
            <person name="Frolova A."/>
            <person name="Merkel A.Y."/>
            <person name="Slobodkin A.I."/>
        </authorList>
    </citation>
    <scope>NUCLEOTIDE SEQUENCE [LARGE SCALE GENOMIC DNA]</scope>
    <source>
        <strain evidence="1 2">F-1</strain>
    </source>
</reference>
<gene>
    <name evidence="1" type="ORF">GKC30_13715</name>
</gene>
<dbReference type="Pfam" id="PF19788">
    <property type="entry name" value="DUF6272"/>
    <property type="match status" value="1"/>
</dbReference>
<organism evidence="1 2">
    <name type="scientific">Pseudodesulfovibrio alkaliphilus</name>
    <dbReference type="NCBI Taxonomy" id="2661613"/>
    <lineage>
        <taxon>Bacteria</taxon>
        <taxon>Pseudomonadati</taxon>
        <taxon>Thermodesulfobacteriota</taxon>
        <taxon>Desulfovibrionia</taxon>
        <taxon>Desulfovibrionales</taxon>
        <taxon>Desulfovibrionaceae</taxon>
    </lineage>
</organism>
<dbReference type="AlphaFoldDB" id="A0A7K1KRG8"/>
<evidence type="ECO:0000313" key="1">
    <source>
        <dbReference type="EMBL" id="MUM78693.1"/>
    </source>
</evidence>
<accession>A0A7K1KRG8</accession>
<proteinExistence type="predicted"/>
<name>A0A7K1KRG8_9BACT</name>
<dbReference type="InterPro" id="IPR046239">
    <property type="entry name" value="DUF6272"/>
</dbReference>
<evidence type="ECO:0000313" key="2">
    <source>
        <dbReference type="Proteomes" id="UP000461162"/>
    </source>
</evidence>
<keyword evidence="2" id="KW-1185">Reference proteome</keyword>
<protein>
    <submittedName>
        <fullName evidence="1">Uncharacterized protein</fullName>
    </submittedName>
</protein>
<comment type="caution">
    <text evidence="1">The sequence shown here is derived from an EMBL/GenBank/DDBJ whole genome shotgun (WGS) entry which is preliminary data.</text>
</comment>
<dbReference type="Proteomes" id="UP000461162">
    <property type="component" value="Unassembled WGS sequence"/>
</dbReference>
<dbReference type="EMBL" id="WODC01000011">
    <property type="protein sequence ID" value="MUM78693.1"/>
    <property type="molecule type" value="Genomic_DNA"/>
</dbReference>